<organism evidence="2 3">
    <name type="scientific">Candidatus Gallitreponema excrementavium</name>
    <dbReference type="NCBI Taxonomy" id="2840840"/>
    <lineage>
        <taxon>Bacteria</taxon>
        <taxon>Pseudomonadati</taxon>
        <taxon>Spirochaetota</taxon>
        <taxon>Spirochaetia</taxon>
        <taxon>Spirochaetales</taxon>
        <taxon>Candidatus Gallitreponema</taxon>
    </lineage>
</organism>
<dbReference type="EMBL" id="JADIMM010000097">
    <property type="protein sequence ID" value="MBO8458242.1"/>
    <property type="molecule type" value="Genomic_DNA"/>
</dbReference>
<name>A0A9D9HQ97_9SPIR</name>
<dbReference type="SUPFAM" id="SSF56954">
    <property type="entry name" value="Outer membrane efflux proteins (OEP)"/>
    <property type="match status" value="1"/>
</dbReference>
<reference evidence="2" key="2">
    <citation type="journal article" date="2021" name="PeerJ">
        <title>Extensive microbial diversity within the chicken gut microbiome revealed by metagenomics and culture.</title>
        <authorList>
            <person name="Gilroy R."/>
            <person name="Ravi A."/>
            <person name="Getino M."/>
            <person name="Pursley I."/>
            <person name="Horton D.L."/>
            <person name="Alikhan N.F."/>
            <person name="Baker D."/>
            <person name="Gharbi K."/>
            <person name="Hall N."/>
            <person name="Watson M."/>
            <person name="Adriaenssens E.M."/>
            <person name="Foster-Nyarko E."/>
            <person name="Jarju S."/>
            <person name="Secka A."/>
            <person name="Antonio M."/>
            <person name="Oren A."/>
            <person name="Chaudhuri R.R."/>
            <person name="La Ragione R."/>
            <person name="Hildebrand F."/>
            <person name="Pallen M.J."/>
        </authorList>
    </citation>
    <scope>NUCLEOTIDE SEQUENCE</scope>
    <source>
        <strain evidence="2">10532</strain>
    </source>
</reference>
<feature type="chain" id="PRO_5038538637" description="Outer membrane efflux protein" evidence="1">
    <location>
        <begin position="21"/>
        <end position="459"/>
    </location>
</feature>
<evidence type="ECO:0008006" key="4">
    <source>
        <dbReference type="Google" id="ProtNLM"/>
    </source>
</evidence>
<reference evidence="2" key="1">
    <citation type="submission" date="2020-10" db="EMBL/GenBank/DDBJ databases">
        <authorList>
            <person name="Gilroy R."/>
        </authorList>
    </citation>
    <scope>NUCLEOTIDE SEQUENCE</scope>
    <source>
        <strain evidence="2">10532</strain>
    </source>
</reference>
<sequence length="459" mass="53930">MKKQIFFLFLLSLFSSGLFGDSHETDNKLRDLFQYKVLDKSLGLKDALATYKLQKIDSTGKIKFYFPTGGLSLSPVLKKEYGFESGGFSMPIGFNLVQNLPWFSTFTFTLNQNIDFNDFGKEFSYSFSGCAALQTSMAVFNSSFAKDYYRAERNYLKNLKTIYDLNFLCTYKGLVAEYLIQIARWLYFSEISKLYEEKYNLYSERSKDNLILFQRGHITSLELSESEKETAEIFSSYLQVLENKFELEAYLITHGIESKDLNFSLTEWIDFLENISGKYSVFEQNKMEVELMEININYKNNLKNRLSDIPSLNFAYSLNPDSNSGNNLKKYWADMDNFNWSFSVYADIPLTPWNGLYTLRKSFALEKESYNIRLNRFYSEKKNEIIIREKKLEMYSVLEEKNNRHFIIEQERMNLFSAMLESGRISDLDCRIQTNIARESFLNYCLSKINRIEYVLGFF</sequence>
<proteinExistence type="predicted"/>
<feature type="signal peptide" evidence="1">
    <location>
        <begin position="1"/>
        <end position="20"/>
    </location>
</feature>
<keyword evidence="1" id="KW-0732">Signal</keyword>
<accession>A0A9D9HQ97</accession>
<dbReference type="Proteomes" id="UP000823638">
    <property type="component" value="Unassembled WGS sequence"/>
</dbReference>
<dbReference type="AlphaFoldDB" id="A0A9D9HQ97"/>
<evidence type="ECO:0000256" key="1">
    <source>
        <dbReference type="SAM" id="SignalP"/>
    </source>
</evidence>
<protein>
    <recommendedName>
        <fullName evidence="4">Outer membrane efflux protein</fullName>
    </recommendedName>
</protein>
<gene>
    <name evidence="2" type="ORF">IAA81_08475</name>
</gene>
<evidence type="ECO:0000313" key="3">
    <source>
        <dbReference type="Proteomes" id="UP000823638"/>
    </source>
</evidence>
<comment type="caution">
    <text evidence="2">The sequence shown here is derived from an EMBL/GenBank/DDBJ whole genome shotgun (WGS) entry which is preliminary data.</text>
</comment>
<evidence type="ECO:0000313" key="2">
    <source>
        <dbReference type="EMBL" id="MBO8458242.1"/>
    </source>
</evidence>